<dbReference type="SMART" id="SM00028">
    <property type="entry name" value="TPR"/>
    <property type="match status" value="2"/>
</dbReference>
<evidence type="ECO:0000313" key="3">
    <source>
        <dbReference type="Proteomes" id="UP000887577"/>
    </source>
</evidence>
<proteinExistence type="predicted"/>
<feature type="repeat" description="TPR" evidence="1">
    <location>
        <begin position="62"/>
        <end position="95"/>
    </location>
</feature>
<evidence type="ECO:0000256" key="2">
    <source>
        <dbReference type="SAM" id="MobiDB-lite"/>
    </source>
</evidence>
<evidence type="ECO:0000313" key="4">
    <source>
        <dbReference type="WBParaSite" id="PSU_v2.g12785.t1"/>
    </source>
</evidence>
<dbReference type="SUPFAM" id="SSF48452">
    <property type="entry name" value="TPR-like"/>
    <property type="match status" value="1"/>
</dbReference>
<dbReference type="WBParaSite" id="PSU_v2.g12785.t1">
    <property type="protein sequence ID" value="PSU_v2.g12785.t1"/>
    <property type="gene ID" value="PSU_v2.g12785"/>
</dbReference>
<dbReference type="PROSITE" id="PS50005">
    <property type="entry name" value="TPR"/>
    <property type="match status" value="1"/>
</dbReference>
<dbReference type="Proteomes" id="UP000887577">
    <property type="component" value="Unplaced"/>
</dbReference>
<protein>
    <submittedName>
        <fullName evidence="4">Uncharacterized protein</fullName>
    </submittedName>
</protein>
<dbReference type="InterPro" id="IPR011990">
    <property type="entry name" value="TPR-like_helical_dom_sf"/>
</dbReference>
<keyword evidence="3" id="KW-1185">Reference proteome</keyword>
<accession>A0A914Y507</accession>
<dbReference type="Gene3D" id="1.25.40.10">
    <property type="entry name" value="Tetratricopeptide repeat domain"/>
    <property type="match status" value="1"/>
</dbReference>
<feature type="region of interest" description="Disordered" evidence="2">
    <location>
        <begin position="168"/>
        <end position="204"/>
    </location>
</feature>
<dbReference type="InterPro" id="IPR019734">
    <property type="entry name" value="TPR_rpt"/>
</dbReference>
<keyword evidence="1" id="KW-0802">TPR repeat</keyword>
<evidence type="ECO:0000256" key="1">
    <source>
        <dbReference type="PROSITE-ProRule" id="PRU00339"/>
    </source>
</evidence>
<reference evidence="4" key="1">
    <citation type="submission" date="2022-11" db="UniProtKB">
        <authorList>
            <consortium name="WormBaseParasite"/>
        </authorList>
    </citation>
    <scope>IDENTIFICATION</scope>
</reference>
<sequence>MTLTKIETVNPIRDIEALLDPILDEYWGALYFNLGYAMFKASKPCTAITFYRKVLQMGCQKANAWAQIGFCYCLAGRPRLAINAFMQSLALNPNMASVKHAYDKAVAIVAQLPSTYLDKEPIDVIESLENYPPYKSDKIFDNRPNLGRFILDNNQLSKLTAEQVFNEHRSISKVKTPPSPGGSPRPRYGPDLYDPRPSTAPAAISTTVDPHAWVFRGRVIEEESIADIDAFEGEPPGVRDRETASAEAVMTGRRDSTEDDLFASINFDEDLTGIIFFSAQIYTGGGGGSKQNSQF</sequence>
<dbReference type="AlphaFoldDB" id="A0A914Y507"/>
<name>A0A914Y507_9BILA</name>
<organism evidence="3 4">
    <name type="scientific">Panagrolaimus superbus</name>
    <dbReference type="NCBI Taxonomy" id="310955"/>
    <lineage>
        <taxon>Eukaryota</taxon>
        <taxon>Metazoa</taxon>
        <taxon>Ecdysozoa</taxon>
        <taxon>Nematoda</taxon>
        <taxon>Chromadorea</taxon>
        <taxon>Rhabditida</taxon>
        <taxon>Tylenchina</taxon>
        <taxon>Panagrolaimomorpha</taxon>
        <taxon>Panagrolaimoidea</taxon>
        <taxon>Panagrolaimidae</taxon>
        <taxon>Panagrolaimus</taxon>
    </lineage>
</organism>